<dbReference type="OrthoDB" id="6424892at2759"/>
<evidence type="ECO:0000313" key="3">
    <source>
        <dbReference type="Proteomes" id="UP000050761"/>
    </source>
</evidence>
<proteinExistence type="predicted"/>
<dbReference type="WBParaSite" id="HPBE_0002260801-mRNA-1">
    <property type="protein sequence ID" value="HPBE_0002260801-mRNA-1"/>
    <property type="gene ID" value="HPBE_0002260801"/>
</dbReference>
<gene>
    <name evidence="2" type="ORF">HPBE_LOCUS22607</name>
</gene>
<evidence type="ECO:0000256" key="1">
    <source>
        <dbReference type="SAM" id="MobiDB-lite"/>
    </source>
</evidence>
<dbReference type="Proteomes" id="UP000050761">
    <property type="component" value="Unassembled WGS sequence"/>
</dbReference>
<accession>A0A3P8C4P8</accession>
<feature type="compositionally biased region" description="Polar residues" evidence="1">
    <location>
        <begin position="135"/>
        <end position="154"/>
    </location>
</feature>
<evidence type="ECO:0000313" key="2">
    <source>
        <dbReference type="EMBL" id="VDP33662.1"/>
    </source>
</evidence>
<evidence type="ECO:0000313" key="4">
    <source>
        <dbReference type="WBParaSite" id="HPBE_0002260801-mRNA-1"/>
    </source>
</evidence>
<dbReference type="EMBL" id="UZAH01034172">
    <property type="protein sequence ID" value="VDP33662.1"/>
    <property type="molecule type" value="Genomic_DNA"/>
</dbReference>
<reference evidence="2 3" key="1">
    <citation type="submission" date="2018-11" db="EMBL/GenBank/DDBJ databases">
        <authorList>
            <consortium name="Pathogen Informatics"/>
        </authorList>
    </citation>
    <scope>NUCLEOTIDE SEQUENCE [LARGE SCALE GENOMIC DNA]</scope>
</reference>
<organism evidence="3 4">
    <name type="scientific">Heligmosomoides polygyrus</name>
    <name type="common">Parasitic roundworm</name>
    <dbReference type="NCBI Taxonomy" id="6339"/>
    <lineage>
        <taxon>Eukaryota</taxon>
        <taxon>Metazoa</taxon>
        <taxon>Ecdysozoa</taxon>
        <taxon>Nematoda</taxon>
        <taxon>Chromadorea</taxon>
        <taxon>Rhabditida</taxon>
        <taxon>Rhabditina</taxon>
        <taxon>Rhabditomorpha</taxon>
        <taxon>Strongyloidea</taxon>
        <taxon>Heligmosomidae</taxon>
        <taxon>Heligmosomoides</taxon>
    </lineage>
</organism>
<name>A0A183GIX7_HELPZ</name>
<feature type="region of interest" description="Disordered" evidence="1">
    <location>
        <begin position="133"/>
        <end position="156"/>
    </location>
</feature>
<protein>
    <submittedName>
        <fullName evidence="4">RT_RNaseH_2 domain-containing protein</fullName>
    </submittedName>
</protein>
<reference evidence="4" key="2">
    <citation type="submission" date="2019-09" db="UniProtKB">
        <authorList>
            <consortium name="WormBaseParasite"/>
        </authorList>
    </citation>
    <scope>IDENTIFICATION</scope>
</reference>
<keyword evidence="3" id="KW-1185">Reference proteome</keyword>
<accession>A0A183GIX7</accession>
<dbReference type="Pfam" id="PF05380">
    <property type="entry name" value="Peptidase_A17"/>
    <property type="match status" value="1"/>
</dbReference>
<sequence>MNTIPDHDHTSWTSDSTVKLLGIRWNLDLDTLQVPIKASKADLWLKNTDWDTPLETSDITRWTEIAKNITEFNANIPTFITGKSTCRYDLMVYSDASRRVCTAVAYLVCRPLNQKPFSNIIYAKTRIAAPEKSTIPRSNCTGSENDSDSTQGINDKSAFHSLVV</sequence>
<dbReference type="InterPro" id="IPR008042">
    <property type="entry name" value="Retrotrans_Pao"/>
</dbReference>
<dbReference type="AlphaFoldDB" id="A0A183GIX7"/>